<accession>A0A433UWF3</accession>
<evidence type="ECO:0000256" key="8">
    <source>
        <dbReference type="PROSITE-ProRule" id="PRU00703"/>
    </source>
</evidence>
<dbReference type="CDD" id="cd00082">
    <property type="entry name" value="HisKA"/>
    <property type="match status" value="1"/>
</dbReference>
<dbReference type="PRINTS" id="PR00344">
    <property type="entry name" value="BCTRLSENSOR"/>
</dbReference>
<dbReference type="Pfam" id="PF13426">
    <property type="entry name" value="PAS_9"/>
    <property type="match status" value="3"/>
</dbReference>
<feature type="domain" description="CBS" evidence="12">
    <location>
        <begin position="17"/>
        <end position="71"/>
    </location>
</feature>
<feature type="domain" description="PAS" evidence="10">
    <location>
        <begin position="533"/>
        <end position="575"/>
    </location>
</feature>
<evidence type="ECO:0000259" key="10">
    <source>
        <dbReference type="PROSITE" id="PS50112"/>
    </source>
</evidence>
<dbReference type="NCBIfam" id="TIGR00229">
    <property type="entry name" value="sensory_box"/>
    <property type="match status" value="6"/>
</dbReference>
<dbReference type="SUPFAM" id="SSF54631">
    <property type="entry name" value="CBS-domain pair"/>
    <property type="match status" value="1"/>
</dbReference>
<dbReference type="GO" id="GO:0000155">
    <property type="term" value="F:phosphorelay sensor kinase activity"/>
    <property type="evidence" value="ECO:0007669"/>
    <property type="project" value="InterPro"/>
</dbReference>
<reference evidence="13 14" key="1">
    <citation type="journal article" date="2019" name="Genome Biol. Evol.">
        <title>Day and night: Metabolic profiles and evolutionary relationships of six axenic non-marine cyanobacteria.</title>
        <authorList>
            <person name="Will S.E."/>
            <person name="Henke P."/>
            <person name="Boedeker C."/>
            <person name="Huang S."/>
            <person name="Brinkmann H."/>
            <person name="Rohde M."/>
            <person name="Jarek M."/>
            <person name="Friedl T."/>
            <person name="Seufert S."/>
            <person name="Schumacher M."/>
            <person name="Overmann J."/>
            <person name="Neumann-Schaal M."/>
            <person name="Petersen J."/>
        </authorList>
    </citation>
    <scope>NUCLEOTIDE SEQUENCE [LARGE SCALE GENOMIC DNA]</scope>
    <source>
        <strain evidence="13 14">SAG 1403-4b</strain>
    </source>
</reference>
<feature type="domain" description="Histidine kinase" evidence="9">
    <location>
        <begin position="928"/>
        <end position="1144"/>
    </location>
</feature>
<dbReference type="InterPro" id="IPR003661">
    <property type="entry name" value="HisK_dim/P_dom"/>
</dbReference>
<feature type="domain" description="PAC" evidence="11">
    <location>
        <begin position="357"/>
        <end position="408"/>
    </location>
</feature>
<name>A0A433UWF3_ANAVA</name>
<evidence type="ECO:0000256" key="5">
    <source>
        <dbReference type="ARBA" id="ARBA00022777"/>
    </source>
</evidence>
<dbReference type="InterPro" id="IPR013655">
    <property type="entry name" value="PAS_fold_3"/>
</dbReference>
<dbReference type="InterPro" id="IPR036097">
    <property type="entry name" value="HisK_dim/P_sf"/>
</dbReference>
<feature type="domain" description="CBS" evidence="12">
    <location>
        <begin position="80"/>
        <end position="141"/>
    </location>
</feature>
<keyword evidence="8" id="KW-0129">CBS domain</keyword>
<dbReference type="Gene3D" id="1.10.287.130">
    <property type="match status" value="1"/>
</dbReference>
<dbReference type="InterPro" id="IPR000014">
    <property type="entry name" value="PAS"/>
</dbReference>
<evidence type="ECO:0000313" key="14">
    <source>
        <dbReference type="Proteomes" id="UP000276103"/>
    </source>
</evidence>
<dbReference type="InterPro" id="IPR000700">
    <property type="entry name" value="PAS-assoc_C"/>
</dbReference>
<dbReference type="InterPro" id="IPR003594">
    <property type="entry name" value="HATPase_dom"/>
</dbReference>
<dbReference type="SMART" id="SM00086">
    <property type="entry name" value="PAC"/>
    <property type="match status" value="5"/>
</dbReference>
<dbReference type="FunFam" id="3.30.565.10:FF:000006">
    <property type="entry name" value="Sensor histidine kinase WalK"/>
    <property type="match status" value="1"/>
</dbReference>
<feature type="domain" description="PAC" evidence="11">
    <location>
        <begin position="604"/>
        <end position="656"/>
    </location>
</feature>
<dbReference type="RefSeq" id="WP_127053046.1">
    <property type="nucleotide sequence ID" value="NZ_RSCM01000003.1"/>
</dbReference>
<dbReference type="CDD" id="cd00130">
    <property type="entry name" value="PAS"/>
    <property type="match status" value="6"/>
</dbReference>
<dbReference type="InterPro" id="IPR000644">
    <property type="entry name" value="CBS_dom"/>
</dbReference>
<evidence type="ECO:0000256" key="2">
    <source>
        <dbReference type="ARBA" id="ARBA00012438"/>
    </source>
</evidence>
<protein>
    <recommendedName>
        <fullName evidence="2">histidine kinase</fullName>
        <ecNumber evidence="2">2.7.13.3</ecNumber>
    </recommendedName>
</protein>
<evidence type="ECO:0000256" key="6">
    <source>
        <dbReference type="ARBA" id="ARBA00023012"/>
    </source>
</evidence>
<feature type="domain" description="PAS" evidence="10">
    <location>
        <begin position="284"/>
        <end position="354"/>
    </location>
</feature>
<evidence type="ECO:0000256" key="1">
    <source>
        <dbReference type="ARBA" id="ARBA00000085"/>
    </source>
</evidence>
<keyword evidence="3" id="KW-0597">Phosphoprotein</keyword>
<feature type="domain" description="PAS" evidence="10">
    <location>
        <begin position="659"/>
        <end position="705"/>
    </location>
</feature>
<dbReference type="PROSITE" id="PS50113">
    <property type="entry name" value="PAC"/>
    <property type="match status" value="6"/>
</dbReference>
<feature type="domain" description="PAS" evidence="10">
    <location>
        <begin position="782"/>
        <end position="856"/>
    </location>
</feature>
<dbReference type="InterPro" id="IPR004358">
    <property type="entry name" value="Sig_transdc_His_kin-like_C"/>
</dbReference>
<feature type="domain" description="PAC" evidence="11">
    <location>
        <begin position="227"/>
        <end position="283"/>
    </location>
</feature>
<dbReference type="InterPro" id="IPR013767">
    <property type="entry name" value="PAS_fold"/>
</dbReference>
<sequence length="1148" mass="129256">MQTSPHYLVLQNLESVIDMSPLTVAPETPVLDAIALMAAQSKGVLVKSASQVVGCLTQQDIVRLVASGADLNTAQVAQVMQNSVIKLKMQKINTLDSVISMLCQPQLQLLPVVDEDGEIVGIITPESICLALSVVEEISDLADYCQMVENQLLQSQQMLQLIMDTIPHSIFWKDINSIFLGCNRNFAKIVGFNNPEDIIGKTDYDLISNSEEAHFYFVSDAEIMKTNQPQHQTITPKQQADGSQIWLQTNKAPLYNTEGEVVGMFGTLENITERKQEAAALWEIQQQLQAILDNLPAVMYLLDTENKYLLVNRQYENLFKTSQDQIVGKSVYDIWSDDIAKAFAVSNSQVIAGGIPLESEEVVPHEDGLHTYWSVKFPLKDAKGVSYAVCGISTDITDRKRTQEELYKSEERFRLLVEGVKDYAIYMLDPEGRVRSWNSGAECITGYQASEIIGQDFSCFFPPEDVVNSLPKQQLDMAAGNGRCECESVFVRKDGSYFWANCILTALRDQTGQLRGFSKVTRDITERKLAEKSLLRLLKAIESTSDAVSIAEISGQLSYVNPAFIDIFDYTESQLNANEGLSTNFKTKEVFKRVFETVHRGESWRGEVMMQSRSGESLHIDLRTDAIKDDTGKIVSVVSIYTDITQRKLIEEGLRLRDRAIAASSNGIVIADVTSPDSSIIYVNPAFERLTGYSAAEVMGQNFLLLQGADINQPGLKELSNAMQSGQDCTVILRNSCQDGSIFWHELNISPVYDIDGYLTHYIGIQTDITERQQAETALLVSQERLQYLLTCSPAVIYTCKAHEDFGAIFISENVKAMIGYEAREFIQSSDFWLTHLHPEDAPKVIAERSRASEQTDYSLEYRFLHQDGIYRWLYDQGKVVWDETGNPLELVGYWADITNRKQLEQELRIALETEKELNELKSRFISMTSHEFRTPLSTILSSSELLEHYSHKWTHEKQLTHLHRIQAAVNRMTEMLNDILVIGKGEAGKLEYRPLLFDLVKYCRQLVEEVKLNLKSQHLVNFSSQYQSISCYMDEKLLGHILSNLLSNALKYSPDGSLVNFNLFCQEGQAVFEIQDQGIGIPEEDMPRLFESFHRARNVGNILGTGLGLAIVKKCVDIHQGTINVNTLLGVGSNFTVTLPLKKYNMR</sequence>
<dbReference type="InterPro" id="IPR013656">
    <property type="entry name" value="PAS_4"/>
</dbReference>
<feature type="domain" description="PAC" evidence="11">
    <location>
        <begin position="484"/>
        <end position="536"/>
    </location>
</feature>
<dbReference type="PROSITE" id="PS50109">
    <property type="entry name" value="HIS_KIN"/>
    <property type="match status" value="1"/>
</dbReference>
<dbReference type="InterPro" id="IPR046342">
    <property type="entry name" value="CBS_dom_sf"/>
</dbReference>
<comment type="function">
    <text evidence="7">Photoreceptor which exists in two forms that are reversibly interconvertible by light: the R form that absorbs maximally in the red region of the spectrum and the FR form that absorbs maximally in the far-red region.</text>
</comment>
<evidence type="ECO:0000259" key="11">
    <source>
        <dbReference type="PROSITE" id="PS50113"/>
    </source>
</evidence>
<keyword evidence="14" id="KW-1185">Reference proteome</keyword>
<feature type="domain" description="PAC" evidence="11">
    <location>
        <begin position="727"/>
        <end position="781"/>
    </location>
</feature>
<evidence type="ECO:0000256" key="3">
    <source>
        <dbReference type="ARBA" id="ARBA00022553"/>
    </source>
</evidence>
<feature type="domain" description="PAC" evidence="11">
    <location>
        <begin position="858"/>
        <end position="910"/>
    </location>
</feature>
<dbReference type="SMART" id="SM00091">
    <property type="entry name" value="PAS"/>
    <property type="match status" value="6"/>
</dbReference>
<dbReference type="Pfam" id="PF00512">
    <property type="entry name" value="HisKA"/>
    <property type="match status" value="1"/>
</dbReference>
<comment type="caution">
    <text evidence="13">The sequence shown here is derived from an EMBL/GenBank/DDBJ whole genome shotgun (WGS) entry which is preliminary data.</text>
</comment>
<dbReference type="InterPro" id="IPR001610">
    <property type="entry name" value="PAC"/>
</dbReference>
<evidence type="ECO:0000256" key="7">
    <source>
        <dbReference type="ARBA" id="ARBA00055745"/>
    </source>
</evidence>
<dbReference type="OrthoDB" id="453200at2"/>
<dbReference type="EMBL" id="RSCM01000003">
    <property type="protein sequence ID" value="RUS98204.1"/>
    <property type="molecule type" value="Genomic_DNA"/>
</dbReference>
<dbReference type="PROSITE" id="PS50112">
    <property type="entry name" value="PAS"/>
    <property type="match status" value="6"/>
</dbReference>
<comment type="catalytic activity">
    <reaction evidence="1">
        <text>ATP + protein L-histidine = ADP + protein N-phospho-L-histidine.</text>
        <dbReference type="EC" id="2.7.13.3"/>
    </reaction>
</comment>
<dbReference type="PROSITE" id="PS51371">
    <property type="entry name" value="CBS"/>
    <property type="match status" value="2"/>
</dbReference>
<feature type="domain" description="PAS" evidence="10">
    <location>
        <begin position="155"/>
        <end position="196"/>
    </location>
</feature>
<dbReference type="AlphaFoldDB" id="A0A433UWF3"/>
<dbReference type="Pfam" id="PF08448">
    <property type="entry name" value="PAS_4"/>
    <property type="match status" value="1"/>
</dbReference>
<dbReference type="Proteomes" id="UP000276103">
    <property type="component" value="Unassembled WGS sequence"/>
</dbReference>
<evidence type="ECO:0000259" key="9">
    <source>
        <dbReference type="PROSITE" id="PS50109"/>
    </source>
</evidence>
<dbReference type="SUPFAM" id="SSF47384">
    <property type="entry name" value="Homodimeric domain of signal transducing histidine kinase"/>
    <property type="match status" value="1"/>
</dbReference>
<gene>
    <name evidence="13" type="ORF">DSM107003_12920</name>
</gene>
<dbReference type="InterPro" id="IPR005467">
    <property type="entry name" value="His_kinase_dom"/>
</dbReference>
<dbReference type="Gene3D" id="3.30.450.20">
    <property type="entry name" value="PAS domain"/>
    <property type="match status" value="6"/>
</dbReference>
<dbReference type="Pfam" id="PF00571">
    <property type="entry name" value="CBS"/>
    <property type="match status" value="2"/>
</dbReference>
<dbReference type="InterPro" id="IPR036890">
    <property type="entry name" value="HATPase_C_sf"/>
</dbReference>
<keyword evidence="4" id="KW-0808">Transferase</keyword>
<dbReference type="GO" id="GO:0006355">
    <property type="term" value="P:regulation of DNA-templated transcription"/>
    <property type="evidence" value="ECO:0007669"/>
    <property type="project" value="InterPro"/>
</dbReference>
<organism evidence="13 14">
    <name type="scientific">Trichormus variabilis SAG 1403-4b</name>
    <dbReference type="NCBI Taxonomy" id="447716"/>
    <lineage>
        <taxon>Bacteria</taxon>
        <taxon>Bacillati</taxon>
        <taxon>Cyanobacteriota</taxon>
        <taxon>Cyanophyceae</taxon>
        <taxon>Nostocales</taxon>
        <taxon>Nostocaceae</taxon>
        <taxon>Trichormus</taxon>
    </lineage>
</organism>
<dbReference type="SMART" id="SM00387">
    <property type="entry name" value="HATPase_c"/>
    <property type="match status" value="1"/>
</dbReference>
<evidence type="ECO:0000256" key="4">
    <source>
        <dbReference type="ARBA" id="ARBA00022679"/>
    </source>
</evidence>
<dbReference type="InterPro" id="IPR035965">
    <property type="entry name" value="PAS-like_dom_sf"/>
</dbReference>
<dbReference type="Pfam" id="PF00989">
    <property type="entry name" value="PAS"/>
    <property type="match status" value="1"/>
</dbReference>
<evidence type="ECO:0000313" key="13">
    <source>
        <dbReference type="EMBL" id="RUS98204.1"/>
    </source>
</evidence>
<dbReference type="SUPFAM" id="SSF55785">
    <property type="entry name" value="PYP-like sensor domain (PAS domain)"/>
    <property type="match status" value="6"/>
</dbReference>
<dbReference type="CDD" id="cd00075">
    <property type="entry name" value="HATPase"/>
    <property type="match status" value="1"/>
</dbReference>
<proteinExistence type="predicted"/>
<dbReference type="SUPFAM" id="SSF55874">
    <property type="entry name" value="ATPase domain of HSP90 chaperone/DNA topoisomerase II/histidine kinase"/>
    <property type="match status" value="1"/>
</dbReference>
<dbReference type="Gene3D" id="3.10.580.10">
    <property type="entry name" value="CBS-domain"/>
    <property type="match status" value="1"/>
</dbReference>
<dbReference type="EC" id="2.7.13.3" evidence="2"/>
<keyword evidence="5" id="KW-0418">Kinase</keyword>
<dbReference type="PANTHER" id="PTHR43304:SF1">
    <property type="entry name" value="PAC DOMAIN-CONTAINING PROTEIN"/>
    <property type="match status" value="1"/>
</dbReference>
<dbReference type="Pfam" id="PF08447">
    <property type="entry name" value="PAS_3"/>
    <property type="match status" value="1"/>
</dbReference>
<dbReference type="Gene3D" id="3.30.565.10">
    <property type="entry name" value="Histidine kinase-like ATPase, C-terminal domain"/>
    <property type="match status" value="1"/>
</dbReference>
<dbReference type="Pfam" id="PF02518">
    <property type="entry name" value="HATPase_c"/>
    <property type="match status" value="1"/>
</dbReference>
<dbReference type="PANTHER" id="PTHR43304">
    <property type="entry name" value="PHYTOCHROME-LIKE PROTEIN CPH1"/>
    <property type="match status" value="1"/>
</dbReference>
<evidence type="ECO:0000259" key="12">
    <source>
        <dbReference type="PROSITE" id="PS51371"/>
    </source>
</evidence>
<keyword evidence="6" id="KW-0902">Two-component regulatory system</keyword>
<dbReference type="InterPro" id="IPR052162">
    <property type="entry name" value="Sensor_kinase/Photoreceptor"/>
</dbReference>
<dbReference type="SMART" id="SM00388">
    <property type="entry name" value="HisKA"/>
    <property type="match status" value="1"/>
</dbReference>
<feature type="domain" description="PAS" evidence="10">
    <location>
        <begin position="409"/>
        <end position="465"/>
    </location>
</feature>